<proteinExistence type="predicted"/>
<evidence type="ECO:0000313" key="2">
    <source>
        <dbReference type="Proteomes" id="UP000049222"/>
    </source>
</evidence>
<protein>
    <submittedName>
        <fullName evidence="1">Phosphoglycolate phosphatase</fullName>
        <ecNumber evidence="1">3.1.3.18</ecNumber>
    </submittedName>
</protein>
<dbReference type="GO" id="GO:0008967">
    <property type="term" value="F:phosphoglycolate phosphatase activity"/>
    <property type="evidence" value="ECO:0007669"/>
    <property type="project" value="UniProtKB-EC"/>
</dbReference>
<dbReference type="EC" id="3.1.3.18" evidence="1"/>
<dbReference type="Gene3D" id="3.40.50.1000">
    <property type="entry name" value="HAD superfamily/HAD-like"/>
    <property type="match status" value="1"/>
</dbReference>
<dbReference type="SFLD" id="SFLDG01129">
    <property type="entry name" value="C1.5:_HAD__Beta-PGM__Phosphata"/>
    <property type="match status" value="1"/>
</dbReference>
<dbReference type="Proteomes" id="UP000049222">
    <property type="component" value="Unassembled WGS sequence"/>
</dbReference>
<dbReference type="SFLD" id="SFLDS00003">
    <property type="entry name" value="Haloacid_Dehalogenase"/>
    <property type="match status" value="1"/>
</dbReference>
<dbReference type="InterPro" id="IPR050155">
    <property type="entry name" value="HAD-like_hydrolase_sf"/>
</dbReference>
<name>A0A0M6YJM7_9RHOB</name>
<dbReference type="Gene3D" id="1.10.150.240">
    <property type="entry name" value="Putative phosphatase, domain 2"/>
    <property type="match status" value="1"/>
</dbReference>
<dbReference type="InterPro" id="IPR041492">
    <property type="entry name" value="HAD_2"/>
</dbReference>
<dbReference type="GO" id="GO:0006281">
    <property type="term" value="P:DNA repair"/>
    <property type="evidence" value="ECO:0007669"/>
    <property type="project" value="TreeGrafter"/>
</dbReference>
<dbReference type="InterPro" id="IPR023198">
    <property type="entry name" value="PGP-like_dom2"/>
</dbReference>
<dbReference type="InterPro" id="IPR036412">
    <property type="entry name" value="HAD-like_sf"/>
</dbReference>
<sequence length="220" mass="23504">MADLLVLFDVDGTLVDADAQIAETLRDACLAAGHEAPDASAVKATIGLSLPEMVAALMPMVDADGRDRIISGYRLRFADSLERLSEPPMFDGAESTLRRLGRDGIALGLATGRSRLGVDHLLNAMEWRDVFATVQCAQDNPSKPDPTMLHRAMQATGHPPERTVFVGDTTFDMEMGSAAGVTTLGVAWGYHPVDALRGAGAGLIVPDFAAMITEIERMPR</sequence>
<dbReference type="EMBL" id="CXSU01000012">
    <property type="protein sequence ID" value="CTQ50124.1"/>
    <property type="molecule type" value="Genomic_DNA"/>
</dbReference>
<dbReference type="NCBIfam" id="TIGR01509">
    <property type="entry name" value="HAD-SF-IA-v3"/>
    <property type="match status" value="1"/>
</dbReference>
<dbReference type="RefSeq" id="WP_187298127.1">
    <property type="nucleotide sequence ID" value="NZ_CXSU01000012.1"/>
</dbReference>
<dbReference type="STRING" id="420998.JDO7802_02142"/>
<keyword evidence="1" id="KW-0378">Hydrolase</keyword>
<dbReference type="AlphaFoldDB" id="A0A0M6YJM7"/>
<dbReference type="GO" id="GO:0005829">
    <property type="term" value="C:cytosol"/>
    <property type="evidence" value="ECO:0007669"/>
    <property type="project" value="TreeGrafter"/>
</dbReference>
<dbReference type="SUPFAM" id="SSF56784">
    <property type="entry name" value="HAD-like"/>
    <property type="match status" value="1"/>
</dbReference>
<dbReference type="Pfam" id="PF13419">
    <property type="entry name" value="HAD_2"/>
    <property type="match status" value="1"/>
</dbReference>
<dbReference type="InterPro" id="IPR023214">
    <property type="entry name" value="HAD_sf"/>
</dbReference>
<keyword evidence="2" id="KW-1185">Reference proteome</keyword>
<accession>A0A0M6YJM7</accession>
<evidence type="ECO:0000313" key="1">
    <source>
        <dbReference type="EMBL" id="CTQ50124.1"/>
    </source>
</evidence>
<dbReference type="NCBIfam" id="TIGR01549">
    <property type="entry name" value="HAD-SF-IA-v1"/>
    <property type="match status" value="1"/>
</dbReference>
<reference evidence="1 2" key="1">
    <citation type="submission" date="2015-07" db="EMBL/GenBank/DDBJ databases">
        <authorList>
            <person name="Noorani M."/>
        </authorList>
    </citation>
    <scope>NUCLEOTIDE SEQUENCE [LARGE SCALE GENOMIC DNA]</scope>
    <source>
        <strain evidence="1 2">CECT 7802</strain>
    </source>
</reference>
<organism evidence="1 2">
    <name type="scientific">Jannaschia donghaensis</name>
    <dbReference type="NCBI Taxonomy" id="420998"/>
    <lineage>
        <taxon>Bacteria</taxon>
        <taxon>Pseudomonadati</taxon>
        <taxon>Pseudomonadota</taxon>
        <taxon>Alphaproteobacteria</taxon>
        <taxon>Rhodobacterales</taxon>
        <taxon>Roseobacteraceae</taxon>
        <taxon>Jannaschia</taxon>
    </lineage>
</organism>
<dbReference type="PANTHER" id="PTHR43434">
    <property type="entry name" value="PHOSPHOGLYCOLATE PHOSPHATASE"/>
    <property type="match status" value="1"/>
</dbReference>
<dbReference type="PANTHER" id="PTHR43434:SF24">
    <property type="entry name" value="HYDROLASE-RELATED"/>
    <property type="match status" value="1"/>
</dbReference>
<dbReference type="InterPro" id="IPR006439">
    <property type="entry name" value="HAD-SF_hydro_IA"/>
</dbReference>
<gene>
    <name evidence="1" type="primary">gph_3</name>
    <name evidence="1" type="ORF">JDO7802_02142</name>
</gene>